<dbReference type="EMBL" id="KX397369">
    <property type="protein sequence ID" value="ANZ49578.1"/>
    <property type="molecule type" value="Genomic_DNA"/>
</dbReference>
<dbReference type="GeneID" id="29062070"/>
<proteinExistence type="predicted"/>
<evidence type="ECO:0000313" key="1">
    <source>
        <dbReference type="EMBL" id="ANZ49578.1"/>
    </source>
</evidence>
<reference evidence="1 2" key="1">
    <citation type="submission" date="2016-06" db="EMBL/GenBank/DDBJ databases">
        <authorList>
            <person name="Kjaerup R.B."/>
            <person name="Dalgaard T.S."/>
            <person name="Juul-Madsen H.R."/>
        </authorList>
    </citation>
    <scope>NUCLEOTIDE SEQUENCE [LARGE SCALE GENOMIC DNA]</scope>
</reference>
<dbReference type="OrthoDB" id="40809at10239"/>
<dbReference type="KEGG" id="vg:29062070"/>
<accession>A0A1B2IE85</accession>
<gene>
    <name evidence="1" type="ORF">KWAN_226</name>
</gene>
<protein>
    <submittedName>
        <fullName evidence="1">Uncharacterized protein</fullName>
    </submittedName>
</protein>
<sequence>MSLPLVVIEQLARTLRNRETTIALQAMNAYTRIARRALLAVGQFTAVDAMEVYTSRVHDVLPLPFAEHTFSDDHSYVKFDAHHLVPNDGERTGPVEWMIVARGDLGVSYVLAAQDPHLFNPGELVAPIDLAAYERETPVKYNNLILASNVAIYIVDSWADAAVILNGLFNPVGNESFTIDVTVDIAPKEPEQSTAELTLPGTHVHPNGVSILGGVQKSSGVTIDLPEDFTAEQRGLVIEYVESLAAKTSAPADEKDAALDELVNRLYTLYGADFRKLLGRIDGNVSDIKIRKAFKDYFIAKWNLNK</sequence>
<dbReference type="Proteomes" id="UP000202923">
    <property type="component" value="Genome"/>
</dbReference>
<organism evidence="1 2">
    <name type="scientific">Erwinia phage vB_EamM_Kwan</name>
    <dbReference type="NCBI Taxonomy" id="1883374"/>
    <lineage>
        <taxon>Viruses</taxon>
        <taxon>Duplodnaviria</taxon>
        <taxon>Heunggongvirae</taxon>
        <taxon>Uroviricota</taxon>
        <taxon>Caudoviricetes</taxon>
        <taxon>Chimalliviridae</taxon>
        <taxon>Wellingtonvirus</taxon>
        <taxon>Wellingtonvirus wellington</taxon>
    </lineage>
</organism>
<evidence type="ECO:0000313" key="2">
    <source>
        <dbReference type="Proteomes" id="UP000202923"/>
    </source>
</evidence>
<dbReference type="RefSeq" id="YP_009278831.1">
    <property type="nucleotide sequence ID" value="NC_031010.1"/>
</dbReference>
<name>A0A1B2IE85_9CAUD</name>